<protein>
    <submittedName>
        <fullName evidence="1">Uncharacterized protein</fullName>
    </submittedName>
</protein>
<dbReference type="EMBL" id="RPEM01000012">
    <property type="protein sequence ID" value="TGD42012.1"/>
    <property type="molecule type" value="Genomic_DNA"/>
</dbReference>
<dbReference type="Proteomes" id="UP000297741">
    <property type="component" value="Unassembled WGS sequence"/>
</dbReference>
<reference evidence="1 2" key="1">
    <citation type="submission" date="2018-11" db="EMBL/GenBank/DDBJ databases">
        <title>Tabrizicola sp. isolated from sediment of alpine lake.</title>
        <authorList>
            <person name="Liu Z."/>
        </authorList>
    </citation>
    <scope>NUCLEOTIDE SEQUENCE [LARGE SCALE GENOMIC DNA]</scope>
    <source>
        <strain evidence="1 2">DRYC-M-16</strain>
    </source>
</reference>
<proteinExistence type="predicted"/>
<name>A0ABY2KLC6_9RHOB</name>
<comment type="caution">
    <text evidence="1">The sequence shown here is derived from an EMBL/GenBank/DDBJ whole genome shotgun (WGS) entry which is preliminary data.</text>
</comment>
<organism evidence="1 2">
    <name type="scientific">Pseudotabrizicola sediminis</name>
    <dbReference type="NCBI Taxonomy" id="2486418"/>
    <lineage>
        <taxon>Bacteria</taxon>
        <taxon>Pseudomonadati</taxon>
        <taxon>Pseudomonadota</taxon>
        <taxon>Alphaproteobacteria</taxon>
        <taxon>Rhodobacterales</taxon>
        <taxon>Paracoccaceae</taxon>
        <taxon>Pseudotabrizicola</taxon>
    </lineage>
</organism>
<keyword evidence="2" id="KW-1185">Reference proteome</keyword>
<sequence length="186" mass="21343">MLHSILTKLFDLDDALQKTRRHFMIYDPSAKVIMQREAGEVSFSTPLQGLWRLIEFSVSERTFLLRLRGGDFFTALSDVNGISENFHVLRERHKQAYYTLLEEVVAGGVTRRGYLVTSVVDTTSHNLMVMMDVDGALRSLLESSSGTVVDFLNKMIDLSNEMTERKIAYEVTYNPPASENYMRQEY</sequence>
<evidence type="ECO:0000313" key="2">
    <source>
        <dbReference type="Proteomes" id="UP000297741"/>
    </source>
</evidence>
<evidence type="ECO:0000313" key="1">
    <source>
        <dbReference type="EMBL" id="TGD42012.1"/>
    </source>
</evidence>
<gene>
    <name evidence="1" type="ORF">EEB11_15720</name>
</gene>
<accession>A0ABY2KLC6</accession>